<dbReference type="AlphaFoldDB" id="A0A1J4KK57"/>
<dbReference type="EMBL" id="MLAK01000631">
    <property type="protein sequence ID" value="OHT09733.1"/>
    <property type="molecule type" value="Genomic_DNA"/>
</dbReference>
<reference evidence="7" key="1">
    <citation type="submission" date="2016-10" db="EMBL/GenBank/DDBJ databases">
        <authorList>
            <person name="Benchimol M."/>
            <person name="Almeida L.G."/>
            <person name="Vasconcelos A.T."/>
            <person name="Perreira-Neves A."/>
            <person name="Rosa I.A."/>
            <person name="Tasca T."/>
            <person name="Bogo M.R."/>
            <person name="de Souza W."/>
        </authorList>
    </citation>
    <scope>NUCLEOTIDE SEQUENCE [LARGE SCALE GENOMIC DNA]</scope>
    <source>
        <strain evidence="7">K</strain>
    </source>
</reference>
<dbReference type="GO" id="GO:0052905">
    <property type="term" value="F:tRNA (guanosine(9)-N1)-methyltransferase activity"/>
    <property type="evidence" value="ECO:0007669"/>
    <property type="project" value="UniProtKB-EC"/>
</dbReference>
<dbReference type="GO" id="GO:0005634">
    <property type="term" value="C:nucleus"/>
    <property type="evidence" value="ECO:0007669"/>
    <property type="project" value="TreeGrafter"/>
</dbReference>
<keyword evidence="3" id="KW-0808">Transferase</keyword>
<evidence type="ECO:0000256" key="4">
    <source>
        <dbReference type="ARBA" id="ARBA00022691"/>
    </source>
</evidence>
<accession>A0A1J4KK57</accession>
<evidence type="ECO:0000313" key="7">
    <source>
        <dbReference type="EMBL" id="OHT09733.1"/>
    </source>
</evidence>
<evidence type="ECO:0000256" key="1">
    <source>
        <dbReference type="ARBA" id="ARBA00012797"/>
    </source>
</evidence>
<dbReference type="Gene3D" id="3.40.1280.30">
    <property type="match status" value="1"/>
</dbReference>
<dbReference type="GeneID" id="94836553"/>
<dbReference type="InterPro" id="IPR007356">
    <property type="entry name" value="tRNA_m1G_MeTrfase_euk"/>
</dbReference>
<dbReference type="GO" id="GO:0002939">
    <property type="term" value="P:tRNA N1-guanine methylation"/>
    <property type="evidence" value="ECO:0007669"/>
    <property type="project" value="TreeGrafter"/>
</dbReference>
<name>A0A1J4KK57_9EUKA</name>
<dbReference type="InterPro" id="IPR038459">
    <property type="entry name" value="MT_TRM10-typ_sf"/>
</dbReference>
<keyword evidence="4" id="KW-0949">S-adenosyl-L-methionine</keyword>
<keyword evidence="8" id="KW-1185">Reference proteome</keyword>
<dbReference type="EC" id="2.1.1.221" evidence="1"/>
<gene>
    <name evidence="7" type="primary">TRM10</name>
    <name evidence="7" type="ORF">TRFO_21248</name>
</gene>
<sequence length="303" mass="34573">MKSFAHFSLEIYLSIDLFVNYNSTFLLDIWSLIKSEYMSIVLPDQPIAQDQPQITPPQTKKSIHHRDIVVADGPKIIMDMSWGGLMNEHNQKKVIQQASYGYSINKKAKKSIPLIFTSVDQKWETLLNRVNAPKWSKDIVHFEKDSFIDIIPKEDIVYLTADTENVCKALDPSKCYVVGCLLDHNSKKGITHDFAVKNKIKMERLPIPEYIQMDGRHVLTINHVVEILVRVANGEDWGDALVNTIPSRKNPIKICEYSQNSGKEEIIDKSHSSNERNEITTKAPERSAVEPSQGIFGSWCNIY</sequence>
<evidence type="ECO:0000313" key="8">
    <source>
        <dbReference type="Proteomes" id="UP000179807"/>
    </source>
</evidence>
<dbReference type="PROSITE" id="PS51675">
    <property type="entry name" value="SAM_MT_TRM10"/>
    <property type="match status" value="1"/>
</dbReference>
<dbReference type="VEuPathDB" id="TrichDB:TRFO_21248"/>
<proteinExistence type="predicted"/>
<evidence type="ECO:0000256" key="2">
    <source>
        <dbReference type="ARBA" id="ARBA00022603"/>
    </source>
</evidence>
<evidence type="ECO:0000256" key="5">
    <source>
        <dbReference type="ARBA" id="ARBA00048434"/>
    </source>
</evidence>
<organism evidence="7 8">
    <name type="scientific">Tritrichomonas foetus</name>
    <dbReference type="NCBI Taxonomy" id="1144522"/>
    <lineage>
        <taxon>Eukaryota</taxon>
        <taxon>Metamonada</taxon>
        <taxon>Parabasalia</taxon>
        <taxon>Tritrichomonadida</taxon>
        <taxon>Tritrichomonadidae</taxon>
        <taxon>Tritrichomonas</taxon>
    </lineage>
</organism>
<dbReference type="OrthoDB" id="278300at2759"/>
<comment type="caution">
    <text evidence="7">The sequence shown here is derived from an EMBL/GenBank/DDBJ whole genome shotgun (WGS) entry which is preliminary data.</text>
</comment>
<protein>
    <recommendedName>
        <fullName evidence="1">tRNA (guanine(9)-N(1))-methyltransferase</fullName>
        <ecNumber evidence="1">2.1.1.221</ecNumber>
    </recommendedName>
</protein>
<feature type="domain" description="SAM-dependent MTase TRM10-type" evidence="6">
    <location>
        <begin position="59"/>
        <end position="252"/>
    </location>
</feature>
<dbReference type="PANTHER" id="PTHR13563:SF13">
    <property type="entry name" value="TRNA METHYLTRANSFERASE 10 HOMOLOG A"/>
    <property type="match status" value="1"/>
</dbReference>
<dbReference type="InterPro" id="IPR028564">
    <property type="entry name" value="MT_TRM10-typ"/>
</dbReference>
<keyword evidence="2" id="KW-0489">Methyltransferase</keyword>
<evidence type="ECO:0000259" key="6">
    <source>
        <dbReference type="PROSITE" id="PS51675"/>
    </source>
</evidence>
<dbReference type="Proteomes" id="UP000179807">
    <property type="component" value="Unassembled WGS sequence"/>
</dbReference>
<dbReference type="GO" id="GO:0000049">
    <property type="term" value="F:tRNA binding"/>
    <property type="evidence" value="ECO:0007669"/>
    <property type="project" value="TreeGrafter"/>
</dbReference>
<dbReference type="CDD" id="cd18089">
    <property type="entry name" value="SPOUT_Trm10-like"/>
    <property type="match status" value="1"/>
</dbReference>
<comment type="catalytic activity">
    <reaction evidence="5">
        <text>guanosine(9) in tRNA + S-adenosyl-L-methionine = N(1)-methylguanosine(9) in tRNA + S-adenosyl-L-homocysteine + H(+)</text>
        <dbReference type="Rhea" id="RHEA:43156"/>
        <dbReference type="Rhea" id="RHEA-COMP:10367"/>
        <dbReference type="Rhea" id="RHEA-COMP:10368"/>
        <dbReference type="ChEBI" id="CHEBI:15378"/>
        <dbReference type="ChEBI" id="CHEBI:57856"/>
        <dbReference type="ChEBI" id="CHEBI:59789"/>
        <dbReference type="ChEBI" id="CHEBI:73542"/>
        <dbReference type="ChEBI" id="CHEBI:74269"/>
        <dbReference type="EC" id="2.1.1.221"/>
    </reaction>
</comment>
<evidence type="ECO:0000256" key="3">
    <source>
        <dbReference type="ARBA" id="ARBA00022679"/>
    </source>
</evidence>
<dbReference type="PANTHER" id="PTHR13563">
    <property type="entry name" value="TRNA (GUANINE-9-) METHYLTRANSFERASE"/>
    <property type="match status" value="1"/>
</dbReference>
<dbReference type="RefSeq" id="XP_068362869.1">
    <property type="nucleotide sequence ID" value="XM_068501849.1"/>
</dbReference>